<name>A0A1M5B135_9GAMM</name>
<dbReference type="STRING" id="1121942.SAMN02745148_02427"/>
<dbReference type="RefSeq" id="WP_217652815.1">
    <property type="nucleotide sequence ID" value="NZ_FQUJ01000010.1"/>
</dbReference>
<accession>A0A1M5B135</accession>
<sequence length="90" mass="9936">MKPKRAFDVIDKPTFFGSLFLLLAVTLPLIIYPEQGAVWVLLAKDFVTNKLGVLYLMPGAVGFMTCIIFSDIGISNWATQSSIAPLESQR</sequence>
<protein>
    <submittedName>
        <fullName evidence="2">Betaine/carnitine transporter, BCCT family</fullName>
    </submittedName>
</protein>
<reference evidence="2 3" key="1">
    <citation type="submission" date="2016-11" db="EMBL/GenBank/DDBJ databases">
        <authorList>
            <person name="Jaros S."/>
            <person name="Januszkiewicz K."/>
            <person name="Wedrychowicz H."/>
        </authorList>
    </citation>
    <scope>NUCLEOTIDE SEQUENCE [LARGE SCALE GENOMIC DNA]</scope>
    <source>
        <strain evidence="2 3">DSM 19980</strain>
    </source>
</reference>
<dbReference type="AlphaFoldDB" id="A0A1M5B135"/>
<keyword evidence="1" id="KW-0812">Transmembrane</keyword>
<organism evidence="2 3">
    <name type="scientific">Modicisalibacter ilicicola DSM 19980</name>
    <dbReference type="NCBI Taxonomy" id="1121942"/>
    <lineage>
        <taxon>Bacteria</taxon>
        <taxon>Pseudomonadati</taxon>
        <taxon>Pseudomonadota</taxon>
        <taxon>Gammaproteobacteria</taxon>
        <taxon>Oceanospirillales</taxon>
        <taxon>Halomonadaceae</taxon>
        <taxon>Modicisalibacter</taxon>
    </lineage>
</organism>
<evidence type="ECO:0000256" key="1">
    <source>
        <dbReference type="SAM" id="Phobius"/>
    </source>
</evidence>
<proteinExistence type="predicted"/>
<evidence type="ECO:0000313" key="3">
    <source>
        <dbReference type="Proteomes" id="UP000184346"/>
    </source>
</evidence>
<feature type="transmembrane region" description="Helical" evidence="1">
    <location>
        <begin position="52"/>
        <end position="74"/>
    </location>
</feature>
<dbReference type="Proteomes" id="UP000184346">
    <property type="component" value="Unassembled WGS sequence"/>
</dbReference>
<gene>
    <name evidence="2" type="ORF">SAMN02745148_02427</name>
</gene>
<feature type="transmembrane region" description="Helical" evidence="1">
    <location>
        <begin position="12"/>
        <end position="32"/>
    </location>
</feature>
<evidence type="ECO:0000313" key="2">
    <source>
        <dbReference type="EMBL" id="SHF36198.1"/>
    </source>
</evidence>
<keyword evidence="3" id="KW-1185">Reference proteome</keyword>
<dbReference type="EMBL" id="FQUJ01000010">
    <property type="protein sequence ID" value="SHF36198.1"/>
    <property type="molecule type" value="Genomic_DNA"/>
</dbReference>
<keyword evidence="1" id="KW-1133">Transmembrane helix</keyword>
<keyword evidence="1" id="KW-0472">Membrane</keyword>